<keyword evidence="3" id="KW-1185">Reference proteome</keyword>
<evidence type="ECO:0000256" key="1">
    <source>
        <dbReference type="SAM" id="SignalP"/>
    </source>
</evidence>
<comment type="caution">
    <text evidence="2">The sequence shown here is derived from an EMBL/GenBank/DDBJ whole genome shotgun (WGS) entry which is preliminary data.</text>
</comment>
<protein>
    <recommendedName>
        <fullName evidence="4">Lysine-specific metallo-endopeptidase domain-containing protein</fullName>
    </recommendedName>
</protein>
<feature type="signal peptide" evidence="1">
    <location>
        <begin position="1"/>
        <end position="16"/>
    </location>
</feature>
<sequence length="300" mass="33637">MNFFLLIALLTGLGSTADLSVWEFDGSCEPHRVAIQKAYNDAEIMAVKAQEDFKMLSSARPAYPAGRTQRISNWDRVSRAVVNMFGFVPNPRGHDTKEAHYSNVMYVFDRMVKTLQQGEMVPEKGYGGLKPLMVCTEDVFTWVGQDDADPHDPARRPLHESRPDVVKGGHVGAWVYKKRYFAQLKKDSVGICRKNKWAVTLTRFDFLILCPKSFTGEMAQTASAVDAKNGVKVSDSLDTFGHTSLSRVMVHEFAHWFGSDGKGAPGDRQAFKYATRGANAALFSSYRSTDGRQKWRLRLP</sequence>
<evidence type="ECO:0000313" key="2">
    <source>
        <dbReference type="EMBL" id="KAF4965949.1"/>
    </source>
</evidence>
<reference evidence="2" key="1">
    <citation type="journal article" date="2020" name="BMC Genomics">
        <title>Correction to: Identification and distribution of gene clusters required for synthesis of sphingolipid metabolism inhibitors in diverse species of the filamentous fungus Fusarium.</title>
        <authorList>
            <person name="Kim H.S."/>
            <person name="Lohmar J.M."/>
            <person name="Busman M."/>
            <person name="Brown D.W."/>
            <person name="Naumann T.A."/>
            <person name="Divon H.H."/>
            <person name="Lysoe E."/>
            <person name="Uhlig S."/>
            <person name="Proctor R.H."/>
        </authorList>
    </citation>
    <scope>NUCLEOTIDE SEQUENCE</scope>
    <source>
        <strain evidence="2">NRRL 22465</strain>
    </source>
</reference>
<gene>
    <name evidence="2" type="ORF">FZEAL_10716</name>
</gene>
<evidence type="ECO:0000313" key="3">
    <source>
        <dbReference type="Proteomes" id="UP000635477"/>
    </source>
</evidence>
<evidence type="ECO:0008006" key="4">
    <source>
        <dbReference type="Google" id="ProtNLM"/>
    </source>
</evidence>
<keyword evidence="1" id="KW-0732">Signal</keyword>
<dbReference type="AlphaFoldDB" id="A0A8H4TXX7"/>
<feature type="chain" id="PRO_5034379896" description="Lysine-specific metallo-endopeptidase domain-containing protein" evidence="1">
    <location>
        <begin position="17"/>
        <end position="300"/>
    </location>
</feature>
<organism evidence="2 3">
    <name type="scientific">Fusarium zealandicum</name>
    <dbReference type="NCBI Taxonomy" id="1053134"/>
    <lineage>
        <taxon>Eukaryota</taxon>
        <taxon>Fungi</taxon>
        <taxon>Dikarya</taxon>
        <taxon>Ascomycota</taxon>
        <taxon>Pezizomycotina</taxon>
        <taxon>Sordariomycetes</taxon>
        <taxon>Hypocreomycetidae</taxon>
        <taxon>Hypocreales</taxon>
        <taxon>Nectriaceae</taxon>
        <taxon>Fusarium</taxon>
        <taxon>Fusarium staphyleae species complex</taxon>
    </lineage>
</organism>
<dbReference type="Proteomes" id="UP000635477">
    <property type="component" value="Unassembled WGS sequence"/>
</dbReference>
<reference evidence="2" key="2">
    <citation type="submission" date="2020-05" db="EMBL/GenBank/DDBJ databases">
        <authorList>
            <person name="Kim H.-S."/>
            <person name="Proctor R.H."/>
            <person name="Brown D.W."/>
        </authorList>
    </citation>
    <scope>NUCLEOTIDE SEQUENCE</scope>
    <source>
        <strain evidence="2">NRRL 22465</strain>
    </source>
</reference>
<dbReference type="OrthoDB" id="5039373at2759"/>
<dbReference type="EMBL" id="JABEYC010001357">
    <property type="protein sequence ID" value="KAF4965949.1"/>
    <property type="molecule type" value="Genomic_DNA"/>
</dbReference>
<accession>A0A8H4TXX7</accession>
<name>A0A8H4TXX7_9HYPO</name>
<proteinExistence type="predicted"/>